<keyword evidence="2" id="KW-0547">Nucleotide-binding</keyword>
<dbReference type="Pfam" id="PF00041">
    <property type="entry name" value="fn3"/>
    <property type="match status" value="1"/>
</dbReference>
<keyword evidence="1" id="KW-0479">Metal-binding</keyword>
<proteinExistence type="inferred from homology"/>
<dbReference type="PROSITE" id="PS50853">
    <property type="entry name" value="FN3"/>
    <property type="match status" value="1"/>
</dbReference>
<dbReference type="PANTHER" id="PTHR32046:SF14">
    <property type="match status" value="1"/>
</dbReference>
<dbReference type="InterPro" id="IPR000315">
    <property type="entry name" value="Znf_B-box"/>
</dbReference>
<dbReference type="PROSITE" id="PS50119">
    <property type="entry name" value="ZF_BBOX"/>
    <property type="match status" value="1"/>
</dbReference>
<dbReference type="InterPro" id="IPR003961">
    <property type="entry name" value="FN3_dom"/>
</dbReference>
<evidence type="ECO:0008006" key="8">
    <source>
        <dbReference type="Google" id="ProtNLM"/>
    </source>
</evidence>
<evidence type="ECO:0000256" key="1">
    <source>
        <dbReference type="PROSITE-ProRule" id="PRU00024"/>
    </source>
</evidence>
<protein>
    <recommendedName>
        <fullName evidence="8">Fibronectin type-III domain-containing protein</fullName>
    </recommendedName>
</protein>
<dbReference type="SUPFAM" id="SSF52540">
    <property type="entry name" value="P-loop containing nucleoside triphosphate hydrolases"/>
    <property type="match status" value="1"/>
</dbReference>
<dbReference type="Gene3D" id="3.30.160.60">
    <property type="entry name" value="Classic Zinc Finger"/>
    <property type="match status" value="1"/>
</dbReference>
<evidence type="ECO:0000256" key="3">
    <source>
        <dbReference type="SAM" id="MobiDB-lite"/>
    </source>
</evidence>
<keyword evidence="1" id="KW-0862">Zinc</keyword>
<comment type="similarity">
    <text evidence="2">Belongs to the TRAFAC class TrmE-Era-EngA-EngB-Septin-like GTPase superfamily. Septin GTPase family.</text>
</comment>
<name>A0A8W8MIU9_MAGGI</name>
<dbReference type="InterPro" id="IPR036116">
    <property type="entry name" value="FN3_sf"/>
</dbReference>
<dbReference type="GO" id="GO:0008270">
    <property type="term" value="F:zinc ion binding"/>
    <property type="evidence" value="ECO:0007669"/>
    <property type="project" value="UniProtKB-KW"/>
</dbReference>
<dbReference type="OrthoDB" id="6103492at2759"/>
<feature type="domain" description="B box-type" evidence="4">
    <location>
        <begin position="191"/>
        <end position="235"/>
    </location>
</feature>
<keyword evidence="1" id="KW-0863">Zinc-finger</keyword>
<keyword evidence="7" id="KW-1185">Reference proteome</keyword>
<dbReference type="OMA" id="CEHALSE"/>
<feature type="region of interest" description="Disordered" evidence="3">
    <location>
        <begin position="13"/>
        <end position="50"/>
    </location>
</feature>
<dbReference type="CDD" id="cd19757">
    <property type="entry name" value="Bbox1"/>
    <property type="match status" value="2"/>
</dbReference>
<dbReference type="InterPro" id="IPR013783">
    <property type="entry name" value="Ig-like_fold"/>
</dbReference>
<keyword evidence="2" id="KW-0342">GTP-binding</keyword>
<accession>A0A8W8MIU9</accession>
<dbReference type="SUPFAM" id="SSF49265">
    <property type="entry name" value="Fibronectin type III"/>
    <property type="match status" value="1"/>
</dbReference>
<dbReference type="AlphaFoldDB" id="A0A8W8MIU9"/>
<dbReference type="Gene3D" id="3.40.50.300">
    <property type="entry name" value="P-loop containing nucleotide triphosphate hydrolases"/>
    <property type="match status" value="1"/>
</dbReference>
<dbReference type="EnsemblMetazoa" id="G33314.1">
    <property type="protein sequence ID" value="G33314.1:cds"/>
    <property type="gene ID" value="G33314"/>
</dbReference>
<organism evidence="6 7">
    <name type="scientific">Magallana gigas</name>
    <name type="common">Pacific oyster</name>
    <name type="synonym">Crassostrea gigas</name>
    <dbReference type="NCBI Taxonomy" id="29159"/>
    <lineage>
        <taxon>Eukaryota</taxon>
        <taxon>Metazoa</taxon>
        <taxon>Spiralia</taxon>
        <taxon>Lophotrochozoa</taxon>
        <taxon>Mollusca</taxon>
        <taxon>Bivalvia</taxon>
        <taxon>Autobranchia</taxon>
        <taxon>Pteriomorphia</taxon>
        <taxon>Ostreida</taxon>
        <taxon>Ostreoidea</taxon>
        <taxon>Ostreidae</taxon>
        <taxon>Magallana</taxon>
    </lineage>
</organism>
<dbReference type="PANTHER" id="PTHR32046">
    <property type="entry name" value="G DOMAIN-CONTAINING PROTEIN"/>
    <property type="match status" value="1"/>
</dbReference>
<evidence type="ECO:0000259" key="4">
    <source>
        <dbReference type="PROSITE" id="PS50119"/>
    </source>
</evidence>
<dbReference type="Proteomes" id="UP000005408">
    <property type="component" value="Unassembled WGS sequence"/>
</dbReference>
<sequence length="1218" mass="138898">MDDADLGAVATVDITLSSEDNPENADSVERSSDIILSKSKDEEENDELSDQGKEKNKCMICAESSIERDAALICKSENIFLCNECGRHHKLDDTTKHHEIARLQDDKLICDLCLDSSIPGYGFCLNCEHLEVLCLPCSKRHSGRKEFANHTICTNLDLMKNGGRSEENDLKRSQEEQVEVNTTKEPQKVIFPKETCFNCHEEDHFIKYICNLCKMRLCTNCFSAHQSEDHDVIPIEEFLGNKFPCLTCNLNASFHCHSCNSDYCDECRVDHQANGLLDHEWIDIISHAFILKDVSLPSCRKCIVEEQLYVPATSYCISCNFESPLCDGCSKKHLQMFESHALCFDMMSFNDEERVNKTVEAAGSLQDTAMKCTPCMFVEEVTDATSFCLTCPEPEPMCANCAGQHIRERKTRGHEICRDLMKLFKPTLNDVLCENCYLNGVTRVAVAFCLTCEQPESTCEDCTNLHLKQRHFRNHEISYDIQQLTKFILCEPCSFEKDEKAATHFCQDCDEPEPMCHTCATEHLKQRSGRGHCLNDNIKAMPGYQNITFKVSQSPTQKQDAKTPGKPKALKILSDAVELFWTKSDEKVDYYQIRYKSKGGQEKWKFTETDVDQNQITIAGLMANTVYVFQIRGVFQDQEGKYGPVNDTVKTAESLATFLLKFSVLIDNSNPPKYQLITQELKQSRNRFAKTRKLILGNPKTGSEEEKTIMLVGATGSGKSTLVDGIVNYVMGVSFDDPFRFTLVQLEEEEKKTHNQAISQTEWITVYKIAPQKGSRLNFTLNIIDTPGFGDTRGIERDQGIINQIRQLFSSKGDKGVLFIDAVCFIVKAPDARLTVSQRYIFSSIMSLFGKDIESNICTLITFADGAEPPVLASLKEANLPFGSTFQFNNSALFAENKHLTTTSLSPMFWEMGCNSFQNFFDQLSNFETKSLSQTKDVLKEREQLKTVIASILPQVKAGLSKLGELRDQLEIFKKHKDDIENNKDFEYEVEETKQYLVDLPRGKHVTNCLQCHITCHENCKIADDDRKSRCSAMKNGKCKICFGKCIWSDHKNTPYIYRYSVEMVKKTYTEMKQKYEEARGSTLTYETCIEELSYDVDYLFENVKLMMEEMKRCKSRLKEIALRPDPLTVVEHIELMIEAEETERQPGFRRRIRMLHEFKRMALIDKQIHNFDQNLRLTKDDVTSAVGKTFTGSGRAPNKGKSSIVQRGVRFVRSLFE</sequence>
<dbReference type="Pfam" id="PF00735">
    <property type="entry name" value="Septin"/>
    <property type="match status" value="1"/>
</dbReference>
<evidence type="ECO:0000313" key="7">
    <source>
        <dbReference type="Proteomes" id="UP000005408"/>
    </source>
</evidence>
<dbReference type="SMART" id="SM00336">
    <property type="entry name" value="BBOX"/>
    <property type="match status" value="5"/>
</dbReference>
<dbReference type="InterPro" id="IPR027417">
    <property type="entry name" value="P-loop_NTPase"/>
</dbReference>
<feature type="domain" description="Fibronectin type-III" evidence="5">
    <location>
        <begin position="563"/>
        <end position="654"/>
    </location>
</feature>
<reference evidence="6" key="1">
    <citation type="submission" date="2022-08" db="UniProtKB">
        <authorList>
            <consortium name="EnsemblMetazoa"/>
        </authorList>
    </citation>
    <scope>IDENTIFICATION</scope>
    <source>
        <strain evidence="6">05x7-T-G4-1.051#20</strain>
    </source>
</reference>
<dbReference type="Gene3D" id="2.60.40.10">
    <property type="entry name" value="Immunoglobulins"/>
    <property type="match status" value="1"/>
</dbReference>
<evidence type="ECO:0000256" key="2">
    <source>
        <dbReference type="RuleBase" id="RU004560"/>
    </source>
</evidence>
<evidence type="ECO:0000313" key="6">
    <source>
        <dbReference type="EnsemblMetazoa" id="G33314.1:cds"/>
    </source>
</evidence>
<dbReference type="SMART" id="SM00060">
    <property type="entry name" value="FN3"/>
    <property type="match status" value="1"/>
</dbReference>
<evidence type="ECO:0000259" key="5">
    <source>
        <dbReference type="PROSITE" id="PS50853"/>
    </source>
</evidence>
<dbReference type="GO" id="GO:0005525">
    <property type="term" value="F:GTP binding"/>
    <property type="evidence" value="ECO:0007669"/>
    <property type="project" value="UniProtKB-KW"/>
</dbReference>
<dbReference type="CDD" id="cd00063">
    <property type="entry name" value="FN3"/>
    <property type="match status" value="1"/>
</dbReference>
<dbReference type="InterPro" id="IPR030379">
    <property type="entry name" value="G_SEPTIN_dom"/>
</dbReference>